<feature type="binding site" evidence="6">
    <location>
        <position position="263"/>
    </location>
    <ligand>
        <name>alpha-maltose 1-phosphate</name>
        <dbReference type="ChEBI" id="CHEBI:63576"/>
    </ligand>
</feature>
<dbReference type="InterPro" id="IPR013783">
    <property type="entry name" value="Ig-like_fold"/>
</dbReference>
<dbReference type="InterPro" id="IPR017853">
    <property type="entry name" value="GH"/>
</dbReference>
<feature type="binding site" evidence="6">
    <location>
        <begin position="535"/>
        <end position="536"/>
    </location>
    <ligand>
        <name>alpha-maltose 1-phosphate</name>
        <dbReference type="ChEBI" id="CHEBI:63576"/>
    </ligand>
</feature>
<feature type="active site" description="Nucleophile" evidence="6">
    <location>
        <position position="394"/>
    </location>
</feature>
<dbReference type="Pfam" id="PF11896">
    <property type="entry name" value="GlgE_dom_N_S"/>
    <property type="match status" value="1"/>
</dbReference>
<organism evidence="8 9">
    <name type="scientific">Gemmatirosa kalamazoonensis</name>
    <dbReference type="NCBI Taxonomy" id="861299"/>
    <lineage>
        <taxon>Bacteria</taxon>
        <taxon>Pseudomonadati</taxon>
        <taxon>Gemmatimonadota</taxon>
        <taxon>Gemmatimonadia</taxon>
        <taxon>Gemmatimonadales</taxon>
        <taxon>Gemmatimonadaceae</taxon>
        <taxon>Gemmatirosa</taxon>
    </lineage>
</organism>
<keyword evidence="4 6" id="KW-0119">Carbohydrate metabolism</keyword>
<comment type="subunit">
    <text evidence="1 6">Homodimer.</text>
</comment>
<dbReference type="HAMAP" id="MF_02124">
    <property type="entry name" value="GlgE"/>
    <property type="match status" value="1"/>
</dbReference>
<dbReference type="PANTHER" id="PTHR47786">
    <property type="entry name" value="ALPHA-1,4-GLUCAN:MALTOSE-1-PHOSPHATE MALTOSYLTRANSFERASE"/>
    <property type="match status" value="1"/>
</dbReference>
<gene>
    <name evidence="6" type="primary">glgE</name>
    <name evidence="8" type="ORF">J421_3816</name>
</gene>
<evidence type="ECO:0000256" key="2">
    <source>
        <dbReference type="ARBA" id="ARBA00022676"/>
    </source>
</evidence>
<comment type="catalytic activity">
    <reaction evidence="5 6">
        <text>alpha-maltose 1-phosphate + [(1-&gt;4)-alpha-D-glucosyl](n) = [(1-&gt;4)-alpha-D-glucosyl](n+2) + phosphate</text>
        <dbReference type="Rhea" id="RHEA:42692"/>
        <dbReference type="Rhea" id="RHEA-COMP:9584"/>
        <dbReference type="Rhea" id="RHEA-COMP:10183"/>
        <dbReference type="ChEBI" id="CHEBI:15444"/>
        <dbReference type="ChEBI" id="CHEBI:43474"/>
        <dbReference type="ChEBI" id="CHEBI:63576"/>
        <dbReference type="EC" id="2.4.99.16"/>
    </reaction>
</comment>
<dbReference type="InParanoid" id="W0RPE5"/>
<dbReference type="GO" id="GO:0004553">
    <property type="term" value="F:hydrolase activity, hydrolyzing O-glycosyl compounds"/>
    <property type="evidence" value="ECO:0007669"/>
    <property type="project" value="InterPro"/>
</dbReference>
<dbReference type="Pfam" id="PF21702">
    <property type="entry name" value="GLGE_C"/>
    <property type="match status" value="1"/>
</dbReference>
<evidence type="ECO:0000313" key="8">
    <source>
        <dbReference type="EMBL" id="AHG91353.1"/>
    </source>
</evidence>
<comment type="similarity">
    <text evidence="6">Belongs to the glycosyl hydrolase 13 family. GlgE subfamily.</text>
</comment>
<evidence type="ECO:0000256" key="5">
    <source>
        <dbReference type="ARBA" id="ARBA00048735"/>
    </source>
</evidence>
<evidence type="ECO:0000313" key="9">
    <source>
        <dbReference type="Proteomes" id="UP000019151"/>
    </source>
</evidence>
<evidence type="ECO:0000256" key="3">
    <source>
        <dbReference type="ARBA" id="ARBA00022679"/>
    </source>
</evidence>
<feature type="binding site" evidence="6">
    <location>
        <position position="358"/>
    </location>
    <ligand>
        <name>alpha-maltose 1-phosphate</name>
        <dbReference type="ChEBI" id="CHEBI:63576"/>
    </ligand>
</feature>
<keyword evidence="2 6" id="KW-0328">Glycosyltransferase</keyword>
<evidence type="ECO:0000256" key="6">
    <source>
        <dbReference type="HAMAP-Rule" id="MF_02124"/>
    </source>
</evidence>
<dbReference type="EC" id="2.4.99.16" evidence="6"/>
<keyword evidence="3 6" id="KW-0808">Transferase</keyword>
<dbReference type="GO" id="GO:0030979">
    <property type="term" value="P:alpha-glucan biosynthetic process"/>
    <property type="evidence" value="ECO:0007669"/>
    <property type="project" value="UniProtKB-UniRule"/>
</dbReference>
<comment type="function">
    <text evidence="6">Maltosyltransferase that uses maltose 1-phosphate (M1P) as the sugar donor to elongate linear or branched alpha-(1-&gt;4)-glucans. Is involved in a branched alpha-glucan biosynthetic pathway from trehalose, together with TreS, Mak and GlgB.</text>
</comment>
<feature type="binding site" evidence="6">
    <location>
        <position position="395"/>
    </location>
    <ligand>
        <name>alpha-maltose 1-phosphate</name>
        <dbReference type="ChEBI" id="CHEBI:63576"/>
    </ligand>
</feature>
<dbReference type="Gene3D" id="2.60.40.10">
    <property type="entry name" value="Immunoglobulins"/>
    <property type="match status" value="1"/>
</dbReference>
<feature type="binding site" evidence="6">
    <location>
        <position position="323"/>
    </location>
    <ligand>
        <name>alpha-maltose 1-phosphate</name>
        <dbReference type="ChEBI" id="CHEBI:63576"/>
    </ligand>
</feature>
<dbReference type="Gene3D" id="3.20.20.80">
    <property type="entry name" value="Glycosidases"/>
    <property type="match status" value="1"/>
</dbReference>
<dbReference type="AlphaFoldDB" id="W0RPE5"/>
<evidence type="ECO:0000256" key="1">
    <source>
        <dbReference type="ARBA" id="ARBA00011738"/>
    </source>
</evidence>
<dbReference type="PATRIC" id="fig|861299.3.peg.3870"/>
<dbReference type="STRING" id="861299.J421_3816"/>
<dbReference type="SMART" id="SM00642">
    <property type="entry name" value="Aamy"/>
    <property type="match status" value="1"/>
</dbReference>
<dbReference type="Gene3D" id="2.60.40.1180">
    <property type="entry name" value="Golgi alpha-mannosidase II"/>
    <property type="match status" value="1"/>
</dbReference>
<dbReference type="Gene3D" id="1.20.58.80">
    <property type="entry name" value="Phosphotransferase system, lactose/cellobiose-type IIA subunit"/>
    <property type="match status" value="1"/>
</dbReference>
<protein>
    <recommendedName>
        <fullName evidence="6">Alpha-1,4-glucan:maltose-1-phosphate maltosyltransferase</fullName>
        <shortName evidence="6">GMPMT</shortName>
        <ecNumber evidence="6">2.4.99.16</ecNumber>
    </recommendedName>
    <alternativeName>
        <fullName evidence="6">(1-&gt;4)-alpha-D-glucan:maltose-1-phosphate alpha-D-maltosyltransferase</fullName>
    </alternativeName>
</protein>
<dbReference type="KEGG" id="gba:J421_3816"/>
<dbReference type="Proteomes" id="UP000019151">
    <property type="component" value="Chromosome"/>
</dbReference>
<dbReference type="eggNOG" id="COG0366">
    <property type="taxonomic scope" value="Bacteria"/>
</dbReference>
<dbReference type="InterPro" id="IPR049171">
    <property type="entry name" value="GLGE_C"/>
</dbReference>
<feature type="site" description="Transition state stabilizer" evidence="6">
    <location>
        <position position="481"/>
    </location>
</feature>
<accession>W0RPE5</accession>
<dbReference type="OrthoDB" id="9805159at2"/>
<keyword evidence="9" id="KW-1185">Reference proteome</keyword>
<dbReference type="InterPro" id="IPR021828">
    <property type="entry name" value="GlgE_dom_N/S"/>
</dbReference>
<evidence type="ECO:0000256" key="4">
    <source>
        <dbReference type="ARBA" id="ARBA00023277"/>
    </source>
</evidence>
<dbReference type="HOGENOM" id="CLU_015798_0_0_0"/>
<dbReference type="GO" id="GO:0016758">
    <property type="term" value="F:hexosyltransferase activity"/>
    <property type="evidence" value="ECO:0007669"/>
    <property type="project" value="UniProtKB-UniRule"/>
</dbReference>
<dbReference type="EMBL" id="CP007128">
    <property type="protein sequence ID" value="AHG91353.1"/>
    <property type="molecule type" value="Genomic_DNA"/>
</dbReference>
<dbReference type="InterPro" id="IPR026585">
    <property type="entry name" value="GlgE"/>
</dbReference>
<feature type="active site" description="Proton donor" evidence="6">
    <location>
        <position position="423"/>
    </location>
</feature>
<feature type="domain" description="Glycosyl hydrolase family 13 catalytic" evidence="7">
    <location>
        <begin position="212"/>
        <end position="550"/>
    </location>
</feature>
<dbReference type="InterPro" id="IPR006047">
    <property type="entry name" value="GH13_cat_dom"/>
</dbReference>
<dbReference type="CDD" id="cd11344">
    <property type="entry name" value="AmyAc_GlgE_like"/>
    <property type="match status" value="1"/>
</dbReference>
<dbReference type="RefSeq" id="WP_025412802.1">
    <property type="nucleotide sequence ID" value="NZ_CP007128.1"/>
</dbReference>
<dbReference type="InterPro" id="IPR013780">
    <property type="entry name" value="Glyco_hydro_b"/>
</dbReference>
<sequence>MHDRKEPRLRPPRGGGALPHLAIEHVTPVVDDGRFAPKRIVGELLEVGADIFKDGHDLLRARVRYRGPRDTDWRYTPLAWDKNADRWHGAFELDAIGRWTFTVEGWTDAFGTWRGKLEKKVNAGQDVAVELLEAVEMVRAAVKATRAGDSRRKLDAYATLLADDANAQRTKVQAALAPELLALMEAHHPPDDLATYDRELPLWVDRERAGFAAWYELFPRSAAPDGRHGTFADAERLLPRVAELGFDVVYLPPIHPIGRTFRKGKNNTLDPEPGDVGSPWAIGGAEGGHDAVHPELGTVADFERFVRRANELGLEIALDYALQCAPDHPWVKEHPDWFHIRPDGTIAYAENPPKKYQDIYPINFWCDDRENLWNACRDVLLFWVDRGVKTFRVDNPHTKPFAFWEWAIREVQSRHPDVLFLSEAFTRPKKLLHLAKLGFSQSYGYFTWKNAKWEIEQWLDEFLAPEVTQYHRGNFFANTPDILHEFLVHGGRPAFRLRLLLAATLSPLYGIYSGYELSENVPVRPGSEEYLNSEKYELRPRDYTARGNLDEDIRRLNTIRRAERALQRQDNLTFHFAETPEILFYRRAGVGGSADILGVVNLDPHHAQHGLVHVPVDAMGIGPDEPYQVHDLLTGARYTWRGVRNYVRLDPALQPGHLLRVVPLSRRDREGWP</sequence>
<reference evidence="8 9" key="1">
    <citation type="journal article" date="2014" name="Genome Announc.">
        <title>Genome Sequence and Methylome of Soil Bacterium Gemmatirosa kalamazoonensis KBS708T, a Member of the Rarely Cultivated Gemmatimonadetes Phylum.</title>
        <authorList>
            <person name="Debruyn J.M."/>
            <person name="Radosevich M."/>
            <person name="Wommack K.E."/>
            <person name="Polson S.W."/>
            <person name="Hauser L.J."/>
            <person name="Fawaz M.N."/>
            <person name="Korlach J."/>
            <person name="Tsai Y.C."/>
        </authorList>
    </citation>
    <scope>NUCLEOTIDE SEQUENCE [LARGE SCALE GENOMIC DNA]</scope>
    <source>
        <strain evidence="8 9">KBS708</strain>
    </source>
</reference>
<evidence type="ECO:0000259" key="7">
    <source>
        <dbReference type="SMART" id="SM00642"/>
    </source>
</evidence>
<dbReference type="SUPFAM" id="SSF51445">
    <property type="entry name" value="(Trans)glycosidases"/>
    <property type="match status" value="1"/>
</dbReference>
<proteinExistence type="inferred from homology"/>
<dbReference type="PANTHER" id="PTHR47786:SF2">
    <property type="entry name" value="GLYCOSYL HYDROLASE FAMILY 13 CATALYTIC DOMAIN-CONTAINING PROTEIN"/>
    <property type="match status" value="1"/>
</dbReference>
<name>W0RPE5_9BACT</name>